<dbReference type="GO" id="GO:0008270">
    <property type="term" value="F:zinc ion binding"/>
    <property type="evidence" value="ECO:0007669"/>
    <property type="project" value="UniProtKB-KW"/>
</dbReference>
<evidence type="ECO:0000256" key="2">
    <source>
        <dbReference type="SAM" id="MobiDB-lite"/>
    </source>
</evidence>
<dbReference type="Proteomes" id="UP000250140">
    <property type="component" value="Unassembled WGS sequence"/>
</dbReference>
<feature type="region of interest" description="Disordered" evidence="2">
    <location>
        <begin position="1"/>
        <end position="111"/>
    </location>
</feature>
<gene>
    <name evidence="4" type="ORF">AOQ84DRAFT_180437</name>
</gene>
<feature type="region of interest" description="Disordered" evidence="2">
    <location>
        <begin position="185"/>
        <end position="207"/>
    </location>
</feature>
<feature type="compositionally biased region" description="Polar residues" evidence="2">
    <location>
        <begin position="64"/>
        <end position="73"/>
    </location>
</feature>
<organism evidence="4 5">
    <name type="scientific">Glonium stellatum</name>
    <dbReference type="NCBI Taxonomy" id="574774"/>
    <lineage>
        <taxon>Eukaryota</taxon>
        <taxon>Fungi</taxon>
        <taxon>Dikarya</taxon>
        <taxon>Ascomycota</taxon>
        <taxon>Pezizomycotina</taxon>
        <taxon>Dothideomycetes</taxon>
        <taxon>Pleosporomycetidae</taxon>
        <taxon>Gloniales</taxon>
        <taxon>Gloniaceae</taxon>
        <taxon>Glonium</taxon>
    </lineage>
</organism>
<dbReference type="OrthoDB" id="2687452at2759"/>
<name>A0A8E2EQI4_9PEZI</name>
<reference evidence="4 5" key="1">
    <citation type="journal article" date="2016" name="Nat. Commun.">
        <title>Ectomycorrhizal ecology is imprinted in the genome of the dominant symbiotic fungus Cenococcum geophilum.</title>
        <authorList>
            <consortium name="DOE Joint Genome Institute"/>
            <person name="Peter M."/>
            <person name="Kohler A."/>
            <person name="Ohm R.A."/>
            <person name="Kuo A."/>
            <person name="Krutzmann J."/>
            <person name="Morin E."/>
            <person name="Arend M."/>
            <person name="Barry K.W."/>
            <person name="Binder M."/>
            <person name="Choi C."/>
            <person name="Clum A."/>
            <person name="Copeland A."/>
            <person name="Grisel N."/>
            <person name="Haridas S."/>
            <person name="Kipfer T."/>
            <person name="LaButti K."/>
            <person name="Lindquist E."/>
            <person name="Lipzen A."/>
            <person name="Maire R."/>
            <person name="Meier B."/>
            <person name="Mihaltcheva S."/>
            <person name="Molinier V."/>
            <person name="Murat C."/>
            <person name="Poggeler S."/>
            <person name="Quandt C.A."/>
            <person name="Sperisen C."/>
            <person name="Tritt A."/>
            <person name="Tisserant E."/>
            <person name="Crous P.W."/>
            <person name="Henrissat B."/>
            <person name="Nehls U."/>
            <person name="Egli S."/>
            <person name="Spatafora J.W."/>
            <person name="Grigoriev I.V."/>
            <person name="Martin F.M."/>
        </authorList>
    </citation>
    <scope>NUCLEOTIDE SEQUENCE [LARGE SCALE GENOMIC DNA]</scope>
    <source>
        <strain evidence="4 5">CBS 207.34</strain>
    </source>
</reference>
<dbReference type="Gene3D" id="3.30.160.60">
    <property type="entry name" value="Classic Zinc Finger"/>
    <property type="match status" value="2"/>
</dbReference>
<evidence type="ECO:0000313" key="5">
    <source>
        <dbReference type="Proteomes" id="UP000250140"/>
    </source>
</evidence>
<protein>
    <recommendedName>
        <fullName evidence="3">C2H2-type domain-containing protein</fullName>
    </recommendedName>
</protein>
<dbReference type="SMART" id="SM00355">
    <property type="entry name" value="ZnF_C2H2"/>
    <property type="match status" value="2"/>
</dbReference>
<dbReference type="AlphaFoldDB" id="A0A8E2EQI4"/>
<sequence>MMIQGLLQPEEDHKTLPNPLKPSQQQHHDRPSAVTSSAFPTLPRPEPALPPSAGLAAGPPTASVTPNENNASSTPPPPPPAGDQLKKPKSSVRHVEGYKGYNRPAARPTSKERRFKCKFQDCPCLGFHRSTDLERHLQTVHSTQKLFPCVMKRCNRKGENGFSRKDHLSQHLRDVHSLDIPKVWRRSRSAKAASGSEDNGDKAETGT</sequence>
<accession>A0A8E2EQI4</accession>
<feature type="domain" description="C2H2-type" evidence="3">
    <location>
        <begin position="152"/>
        <end position="181"/>
    </location>
</feature>
<evidence type="ECO:0000259" key="3">
    <source>
        <dbReference type="PROSITE" id="PS50157"/>
    </source>
</evidence>
<keyword evidence="1" id="KW-0479">Metal-binding</keyword>
<keyword evidence="5" id="KW-1185">Reference proteome</keyword>
<evidence type="ECO:0000256" key="1">
    <source>
        <dbReference type="PROSITE-ProRule" id="PRU00042"/>
    </source>
</evidence>
<keyword evidence="1" id="KW-0862">Zinc</keyword>
<feature type="compositionally biased region" description="Low complexity" evidence="2">
    <location>
        <begin position="51"/>
        <end position="63"/>
    </location>
</feature>
<dbReference type="PROSITE" id="PS50157">
    <property type="entry name" value="ZINC_FINGER_C2H2_2"/>
    <property type="match status" value="1"/>
</dbReference>
<dbReference type="EMBL" id="KV750942">
    <property type="protein sequence ID" value="OCL02503.1"/>
    <property type="molecule type" value="Genomic_DNA"/>
</dbReference>
<keyword evidence="1" id="KW-0863">Zinc-finger</keyword>
<dbReference type="InterPro" id="IPR013087">
    <property type="entry name" value="Znf_C2H2_type"/>
</dbReference>
<evidence type="ECO:0000313" key="4">
    <source>
        <dbReference type="EMBL" id="OCL02503.1"/>
    </source>
</evidence>
<proteinExistence type="predicted"/>